<comment type="caution">
    <text evidence="1">The sequence shown here is derived from an EMBL/GenBank/DDBJ whole genome shotgun (WGS) entry which is preliminary data.</text>
</comment>
<keyword evidence="2" id="KW-1185">Reference proteome</keyword>
<evidence type="ECO:0000313" key="1">
    <source>
        <dbReference type="EMBL" id="TVU42373.1"/>
    </source>
</evidence>
<dbReference type="Gramene" id="TVU42373">
    <property type="protein sequence ID" value="TVU42373"/>
    <property type="gene ID" value="EJB05_08775"/>
</dbReference>
<dbReference type="Proteomes" id="UP000324897">
    <property type="component" value="Unassembled WGS sequence"/>
</dbReference>
<accession>A0A5J9W374</accession>
<proteinExistence type="predicted"/>
<organism evidence="1 2">
    <name type="scientific">Eragrostis curvula</name>
    <name type="common">weeping love grass</name>
    <dbReference type="NCBI Taxonomy" id="38414"/>
    <lineage>
        <taxon>Eukaryota</taxon>
        <taxon>Viridiplantae</taxon>
        <taxon>Streptophyta</taxon>
        <taxon>Embryophyta</taxon>
        <taxon>Tracheophyta</taxon>
        <taxon>Spermatophyta</taxon>
        <taxon>Magnoliopsida</taxon>
        <taxon>Liliopsida</taxon>
        <taxon>Poales</taxon>
        <taxon>Poaceae</taxon>
        <taxon>PACMAD clade</taxon>
        <taxon>Chloridoideae</taxon>
        <taxon>Eragrostideae</taxon>
        <taxon>Eragrostidinae</taxon>
        <taxon>Eragrostis</taxon>
    </lineage>
</organism>
<reference evidence="1 2" key="1">
    <citation type="journal article" date="2019" name="Sci. Rep.">
        <title>A high-quality genome of Eragrostis curvula grass provides insights into Poaceae evolution and supports new strategies to enhance forage quality.</title>
        <authorList>
            <person name="Carballo J."/>
            <person name="Santos B.A.C.M."/>
            <person name="Zappacosta D."/>
            <person name="Garbus I."/>
            <person name="Selva J.P."/>
            <person name="Gallo C.A."/>
            <person name="Diaz A."/>
            <person name="Albertini E."/>
            <person name="Caccamo M."/>
            <person name="Echenique V."/>
        </authorList>
    </citation>
    <scope>NUCLEOTIDE SEQUENCE [LARGE SCALE GENOMIC DNA]</scope>
    <source>
        <strain evidence="2">cv. Victoria</strain>
        <tissue evidence="1">Leaf</tissue>
    </source>
</reference>
<gene>
    <name evidence="1" type="ORF">EJB05_08775</name>
</gene>
<dbReference type="EMBL" id="RWGY01000005">
    <property type="protein sequence ID" value="TVU42373.1"/>
    <property type="molecule type" value="Genomic_DNA"/>
</dbReference>
<protein>
    <submittedName>
        <fullName evidence="1">Uncharacterized protein</fullName>
    </submittedName>
</protein>
<name>A0A5J9W374_9POAL</name>
<dbReference type="AlphaFoldDB" id="A0A5J9W374"/>
<sequence length="62" mass="6857">MLRRKSDVLVTTIKESCEFNEYVNSAIQVTPEPGAALVNPVVGGAECSRESCEFSRRLSHLM</sequence>
<evidence type="ECO:0000313" key="2">
    <source>
        <dbReference type="Proteomes" id="UP000324897"/>
    </source>
</evidence>